<dbReference type="InterPro" id="IPR011421">
    <property type="entry name" value="BCNT-C"/>
</dbReference>
<reference evidence="5 6" key="1">
    <citation type="journal article" date="2016" name="Mol. Biol. Evol.">
        <title>Comparative Genomics of Early-Diverging Mushroom-Forming Fungi Provides Insights into the Origins of Lignocellulose Decay Capabilities.</title>
        <authorList>
            <person name="Nagy L.G."/>
            <person name="Riley R."/>
            <person name="Tritt A."/>
            <person name="Adam C."/>
            <person name="Daum C."/>
            <person name="Floudas D."/>
            <person name="Sun H."/>
            <person name="Yadav J.S."/>
            <person name="Pangilinan J."/>
            <person name="Larsson K.H."/>
            <person name="Matsuura K."/>
            <person name="Barry K."/>
            <person name="Labutti K."/>
            <person name="Kuo R."/>
            <person name="Ohm R.A."/>
            <person name="Bhattacharya S.S."/>
            <person name="Shirouzu T."/>
            <person name="Yoshinaga Y."/>
            <person name="Martin F.M."/>
            <person name="Grigoriev I.V."/>
            <person name="Hibbett D.S."/>
        </authorList>
    </citation>
    <scope>NUCLEOTIDE SEQUENCE [LARGE SCALE GENOMIC DNA]</scope>
    <source>
        <strain evidence="5 6">93-53</strain>
    </source>
</reference>
<keyword evidence="6" id="KW-1185">Reference proteome</keyword>
<feature type="compositionally biased region" description="Acidic residues" evidence="3">
    <location>
        <begin position="1"/>
        <end position="12"/>
    </location>
</feature>
<protein>
    <recommendedName>
        <fullName evidence="2">SWR1-complex protein 5</fullName>
    </recommendedName>
</protein>
<dbReference type="GO" id="GO:0000812">
    <property type="term" value="C:Swr1 complex"/>
    <property type="evidence" value="ECO:0007669"/>
    <property type="project" value="TreeGrafter"/>
</dbReference>
<evidence type="ECO:0000256" key="3">
    <source>
        <dbReference type="SAM" id="MobiDB-lite"/>
    </source>
</evidence>
<dbReference type="PANTHER" id="PTHR48407:SF1">
    <property type="entry name" value="CRANIOFACIAL DEVELOPMENT PROTEIN 1"/>
    <property type="match status" value="1"/>
</dbReference>
<dbReference type="PANTHER" id="PTHR48407">
    <property type="entry name" value="CRANIOFACIAL DEVELOPMENT PROTEIN 1"/>
    <property type="match status" value="1"/>
</dbReference>
<accession>A0A165GFS2</accession>
<dbReference type="EMBL" id="KV427609">
    <property type="protein sequence ID" value="KZT10286.1"/>
    <property type="molecule type" value="Genomic_DNA"/>
</dbReference>
<evidence type="ECO:0000256" key="2">
    <source>
        <dbReference type="ARBA" id="ARBA00019138"/>
    </source>
</evidence>
<dbReference type="PROSITE" id="PS51279">
    <property type="entry name" value="BCNT_C"/>
    <property type="match status" value="1"/>
</dbReference>
<evidence type="ECO:0000313" key="6">
    <source>
        <dbReference type="Proteomes" id="UP000076871"/>
    </source>
</evidence>
<evidence type="ECO:0000256" key="1">
    <source>
        <dbReference type="ARBA" id="ARBA00010465"/>
    </source>
</evidence>
<feature type="compositionally biased region" description="Basic and acidic residues" evidence="3">
    <location>
        <begin position="77"/>
        <end position="108"/>
    </location>
</feature>
<feature type="region of interest" description="Disordered" evidence="3">
    <location>
        <begin position="1"/>
        <end position="206"/>
    </location>
</feature>
<dbReference type="Proteomes" id="UP000076871">
    <property type="component" value="Unassembled WGS sequence"/>
</dbReference>
<gene>
    <name evidence="5" type="ORF">LAESUDRAFT_418558</name>
</gene>
<dbReference type="InParanoid" id="A0A165GFS2"/>
<dbReference type="InterPro" id="IPR027124">
    <property type="entry name" value="Swc5/CFDP1/2"/>
</dbReference>
<sequence length="271" mass="29811">MRHDSDSDDDPDYVPTAEDTLSSDDEPEAKRARTSPPQPAEQDEDAKKRERDALWAQFQASVAAPQPKPSSTPPRMVKIERRYRFAGEDVVEVKEVPEDSDEAKKWPRWEPSGTQRESNPTRSNSREGSALLPSTSDGHKNTASQPSKSVGPEDSASPPVEPPEAAKPSTVASGSSSAAPKATIKRPGPRKAKTTLAPLPGAQKAKKLTTLDKSAMDWRAHVQKEELLGLKDELEANRRGGGYLEKVEFLQRVEERKADALDATKNKRRRS</sequence>
<feature type="domain" description="BCNT-C" evidence="4">
    <location>
        <begin position="190"/>
        <end position="271"/>
    </location>
</feature>
<dbReference type="RefSeq" id="XP_040768026.1">
    <property type="nucleotide sequence ID" value="XM_040902377.1"/>
</dbReference>
<dbReference type="STRING" id="1314785.A0A165GFS2"/>
<dbReference type="GeneID" id="63819408"/>
<dbReference type="OrthoDB" id="445677at2759"/>
<comment type="similarity">
    <text evidence="1">Belongs to the SWC5 family.</text>
</comment>
<feature type="compositionally biased region" description="Basic residues" evidence="3">
    <location>
        <begin position="183"/>
        <end position="193"/>
    </location>
</feature>
<feature type="compositionally biased region" description="Polar residues" evidence="3">
    <location>
        <begin position="112"/>
        <end position="148"/>
    </location>
</feature>
<evidence type="ECO:0000313" key="5">
    <source>
        <dbReference type="EMBL" id="KZT10286.1"/>
    </source>
</evidence>
<name>A0A165GFS2_9APHY</name>
<dbReference type="AlphaFoldDB" id="A0A165GFS2"/>
<proteinExistence type="inferred from homology"/>
<dbReference type="Pfam" id="PF07572">
    <property type="entry name" value="BCNT"/>
    <property type="match status" value="1"/>
</dbReference>
<organism evidence="5 6">
    <name type="scientific">Laetiporus sulphureus 93-53</name>
    <dbReference type="NCBI Taxonomy" id="1314785"/>
    <lineage>
        <taxon>Eukaryota</taxon>
        <taxon>Fungi</taxon>
        <taxon>Dikarya</taxon>
        <taxon>Basidiomycota</taxon>
        <taxon>Agaricomycotina</taxon>
        <taxon>Agaricomycetes</taxon>
        <taxon>Polyporales</taxon>
        <taxon>Laetiporus</taxon>
    </lineage>
</organism>
<evidence type="ECO:0000259" key="4">
    <source>
        <dbReference type="PROSITE" id="PS51279"/>
    </source>
</evidence>